<evidence type="ECO:0000313" key="1">
    <source>
        <dbReference type="EMBL" id="MFC0629223.1"/>
    </source>
</evidence>
<dbReference type="RefSeq" id="WP_380056926.1">
    <property type="nucleotide sequence ID" value="NZ_JBHLTC010000047.1"/>
</dbReference>
<sequence length="186" mass="20627">MNRRVVNVALTVVVLVAIVGLYRVTPTQGDFQQPVQVNGAFGKVVETPRFTLNVEAVRIGKRLKVPRSRPDRETSTSWVAVDTIVTARREPMYLGTVRIRTKDGLQYNATNRKSISRYDLTGFEFQPDIPIRGSFVVEMPADQVAGAQLEVIESKTFTAFEPQATVPLENVPSEQPVVELKEAAVA</sequence>
<accession>A0ABV6QYF3</accession>
<proteinExistence type="predicted"/>
<dbReference type="Proteomes" id="UP001589890">
    <property type="component" value="Unassembled WGS sequence"/>
</dbReference>
<protein>
    <recommendedName>
        <fullName evidence="3">DUF4352 domain-containing protein</fullName>
    </recommendedName>
</protein>
<dbReference type="EMBL" id="JBHLTC010000047">
    <property type="protein sequence ID" value="MFC0629223.1"/>
    <property type="molecule type" value="Genomic_DNA"/>
</dbReference>
<evidence type="ECO:0008006" key="3">
    <source>
        <dbReference type="Google" id="ProtNLM"/>
    </source>
</evidence>
<gene>
    <name evidence="1" type="ORF">ACFFGN_34480</name>
</gene>
<evidence type="ECO:0000313" key="2">
    <source>
        <dbReference type="Proteomes" id="UP001589890"/>
    </source>
</evidence>
<keyword evidence="2" id="KW-1185">Reference proteome</keyword>
<reference evidence="1 2" key="1">
    <citation type="submission" date="2024-09" db="EMBL/GenBank/DDBJ databases">
        <authorList>
            <person name="Sun Q."/>
            <person name="Mori K."/>
        </authorList>
    </citation>
    <scope>NUCLEOTIDE SEQUENCE [LARGE SCALE GENOMIC DNA]</scope>
    <source>
        <strain evidence="1 2">CGMCC 1.15906</strain>
    </source>
</reference>
<comment type="caution">
    <text evidence="1">The sequence shown here is derived from an EMBL/GenBank/DDBJ whole genome shotgun (WGS) entry which is preliminary data.</text>
</comment>
<organism evidence="1 2">
    <name type="scientific">Kribbella deserti</name>
    <dbReference type="NCBI Taxonomy" id="1926257"/>
    <lineage>
        <taxon>Bacteria</taxon>
        <taxon>Bacillati</taxon>
        <taxon>Actinomycetota</taxon>
        <taxon>Actinomycetes</taxon>
        <taxon>Propionibacteriales</taxon>
        <taxon>Kribbellaceae</taxon>
        <taxon>Kribbella</taxon>
    </lineage>
</organism>
<name>A0ABV6QYF3_9ACTN</name>